<protein>
    <submittedName>
        <fullName evidence="2">Uncharacterized protein</fullName>
    </submittedName>
</protein>
<sequence>MKKNIALFVPLILITLVSGIIMTNVLNGKIGNLEYWRIISSIIGFFTFLLFSFFIGFKLMKTIPK</sequence>
<evidence type="ECO:0000256" key="1">
    <source>
        <dbReference type="SAM" id="Phobius"/>
    </source>
</evidence>
<dbReference type="EMBL" id="QCZI01000019">
    <property type="protein sequence ID" value="PWA04135.1"/>
    <property type="molecule type" value="Genomic_DNA"/>
</dbReference>
<evidence type="ECO:0000313" key="3">
    <source>
        <dbReference type="Proteomes" id="UP000245449"/>
    </source>
</evidence>
<organism evidence="2 3">
    <name type="scientific">Flavobacterium psychrotolerans</name>
    <dbReference type="NCBI Taxonomy" id="2169410"/>
    <lineage>
        <taxon>Bacteria</taxon>
        <taxon>Pseudomonadati</taxon>
        <taxon>Bacteroidota</taxon>
        <taxon>Flavobacteriia</taxon>
        <taxon>Flavobacteriales</taxon>
        <taxon>Flavobacteriaceae</taxon>
        <taxon>Flavobacterium</taxon>
    </lineage>
</organism>
<keyword evidence="3" id="KW-1185">Reference proteome</keyword>
<gene>
    <name evidence="2" type="ORF">DB895_12695</name>
</gene>
<keyword evidence="1" id="KW-0472">Membrane</keyword>
<keyword evidence="1" id="KW-0812">Transmembrane</keyword>
<dbReference type="Proteomes" id="UP000245449">
    <property type="component" value="Unassembled WGS sequence"/>
</dbReference>
<proteinExistence type="predicted"/>
<evidence type="ECO:0000313" key="2">
    <source>
        <dbReference type="EMBL" id="PWA04135.1"/>
    </source>
</evidence>
<name>A0A2U1JGI6_9FLAO</name>
<dbReference type="AlphaFoldDB" id="A0A2U1JGI6"/>
<feature type="transmembrane region" description="Helical" evidence="1">
    <location>
        <begin position="35"/>
        <end position="57"/>
    </location>
</feature>
<reference evidence="2 3" key="1">
    <citation type="submission" date="2018-04" db="EMBL/GenBank/DDBJ databases">
        <title>Flavobacterium sp. nov., isolated from glacier ice.</title>
        <authorList>
            <person name="Liu Q."/>
            <person name="Xin Y.-H."/>
        </authorList>
    </citation>
    <scope>NUCLEOTIDE SEQUENCE [LARGE SCALE GENOMIC DNA]</scope>
    <source>
        <strain evidence="2 3">RB1R5</strain>
    </source>
</reference>
<keyword evidence="1" id="KW-1133">Transmembrane helix</keyword>
<comment type="caution">
    <text evidence="2">The sequence shown here is derived from an EMBL/GenBank/DDBJ whole genome shotgun (WGS) entry which is preliminary data.</text>
</comment>
<accession>A0A2U1JGI6</accession>